<evidence type="ECO:0000313" key="15">
    <source>
        <dbReference type="Proteomes" id="UP001153636"/>
    </source>
</evidence>
<keyword evidence="8 10" id="KW-0472">Membrane</keyword>
<keyword evidence="4 10" id="KW-0812">Transmembrane</keyword>
<comment type="subcellular location">
    <subcellularLocation>
        <location evidence="1">Membrane</location>
        <topology evidence="1">Multi-pass membrane protein</topology>
    </subcellularLocation>
</comment>
<dbReference type="GO" id="GO:0080019">
    <property type="term" value="F:alcohol-forming very long-chain fatty acyl-CoA reductase activity"/>
    <property type="evidence" value="ECO:0007669"/>
    <property type="project" value="InterPro"/>
</dbReference>
<comment type="function">
    <text evidence="10">Catalyzes the reduction of fatty acyl-CoA to fatty alcohols.</text>
</comment>
<evidence type="ECO:0000256" key="3">
    <source>
        <dbReference type="ARBA" id="ARBA00022516"/>
    </source>
</evidence>
<reference evidence="14" key="1">
    <citation type="submission" date="2022-01" db="EMBL/GenBank/DDBJ databases">
        <authorList>
            <person name="King R."/>
        </authorList>
    </citation>
    <scope>NUCLEOTIDE SEQUENCE</scope>
</reference>
<name>A0A9P0D5B7_9CUCU</name>
<dbReference type="InterPro" id="IPR026055">
    <property type="entry name" value="FAR"/>
</dbReference>
<keyword evidence="5 10" id="KW-0521">NADP</keyword>
<keyword evidence="7 10" id="KW-0443">Lipid metabolism</keyword>
<feature type="transmembrane region" description="Helical" evidence="10">
    <location>
        <begin position="391"/>
        <end position="416"/>
    </location>
</feature>
<keyword evidence="15" id="KW-1185">Reference proteome</keyword>
<feature type="domain" description="Fatty acyl-CoA reductase C-terminal" evidence="12">
    <location>
        <begin position="401"/>
        <end position="493"/>
    </location>
</feature>
<dbReference type="EMBL" id="OV651816">
    <property type="protein sequence ID" value="CAH1110156.1"/>
    <property type="molecule type" value="Genomic_DNA"/>
</dbReference>
<dbReference type="GO" id="GO:0102965">
    <property type="term" value="F:alcohol-forming long-chain fatty acyl-CoA reductase activity"/>
    <property type="evidence" value="ECO:0007669"/>
    <property type="project" value="UniProtKB-EC"/>
</dbReference>
<dbReference type="GO" id="GO:0016020">
    <property type="term" value="C:membrane"/>
    <property type="evidence" value="ECO:0007669"/>
    <property type="project" value="UniProtKB-SubCell"/>
</dbReference>
<evidence type="ECO:0000256" key="11">
    <source>
        <dbReference type="SAM" id="MobiDB-lite"/>
    </source>
</evidence>
<dbReference type="Proteomes" id="UP001153636">
    <property type="component" value="Chromosome 4"/>
</dbReference>
<feature type="domain" description="Thioester reductase (TE)" evidence="13">
    <location>
        <begin position="43"/>
        <end position="311"/>
    </location>
</feature>
<evidence type="ECO:0000256" key="8">
    <source>
        <dbReference type="ARBA" id="ARBA00023136"/>
    </source>
</evidence>
<keyword evidence="6 10" id="KW-1133">Transmembrane helix</keyword>
<dbReference type="PANTHER" id="PTHR11011:SF60">
    <property type="entry name" value="FATTY ACYL-COA REDUCTASE-RELATED"/>
    <property type="match status" value="1"/>
</dbReference>
<evidence type="ECO:0000256" key="7">
    <source>
        <dbReference type="ARBA" id="ARBA00023098"/>
    </source>
</evidence>
<dbReference type="GO" id="GO:0035336">
    <property type="term" value="P:long-chain fatty-acyl-CoA metabolic process"/>
    <property type="evidence" value="ECO:0007669"/>
    <property type="project" value="TreeGrafter"/>
</dbReference>
<feature type="transmembrane region" description="Helical" evidence="10">
    <location>
        <begin position="510"/>
        <end position="534"/>
    </location>
</feature>
<evidence type="ECO:0000256" key="1">
    <source>
        <dbReference type="ARBA" id="ARBA00004141"/>
    </source>
</evidence>
<dbReference type="Pfam" id="PF07993">
    <property type="entry name" value="NAD_binding_4"/>
    <property type="match status" value="1"/>
</dbReference>
<keyword evidence="3 10" id="KW-0444">Lipid biosynthesis</keyword>
<dbReference type="InterPro" id="IPR033640">
    <property type="entry name" value="FAR_C"/>
</dbReference>
<comment type="catalytic activity">
    <reaction evidence="9 10">
        <text>a long-chain fatty acyl-CoA + 2 NADPH + 2 H(+) = a long-chain primary fatty alcohol + 2 NADP(+) + CoA</text>
        <dbReference type="Rhea" id="RHEA:52716"/>
        <dbReference type="ChEBI" id="CHEBI:15378"/>
        <dbReference type="ChEBI" id="CHEBI:57287"/>
        <dbReference type="ChEBI" id="CHEBI:57783"/>
        <dbReference type="ChEBI" id="CHEBI:58349"/>
        <dbReference type="ChEBI" id="CHEBI:77396"/>
        <dbReference type="ChEBI" id="CHEBI:83139"/>
        <dbReference type="EC" id="1.2.1.84"/>
    </reaction>
</comment>
<keyword evidence="10" id="KW-0560">Oxidoreductase</keyword>
<organism evidence="14 15">
    <name type="scientific">Psylliodes chrysocephalus</name>
    <dbReference type="NCBI Taxonomy" id="3402493"/>
    <lineage>
        <taxon>Eukaryota</taxon>
        <taxon>Metazoa</taxon>
        <taxon>Ecdysozoa</taxon>
        <taxon>Arthropoda</taxon>
        <taxon>Hexapoda</taxon>
        <taxon>Insecta</taxon>
        <taxon>Pterygota</taxon>
        <taxon>Neoptera</taxon>
        <taxon>Endopterygota</taxon>
        <taxon>Coleoptera</taxon>
        <taxon>Polyphaga</taxon>
        <taxon>Cucujiformia</taxon>
        <taxon>Chrysomeloidea</taxon>
        <taxon>Chrysomelidae</taxon>
        <taxon>Galerucinae</taxon>
        <taxon>Alticini</taxon>
        <taxon>Psylliodes</taxon>
    </lineage>
</organism>
<dbReference type="GO" id="GO:0005777">
    <property type="term" value="C:peroxisome"/>
    <property type="evidence" value="ECO:0007669"/>
    <property type="project" value="TreeGrafter"/>
</dbReference>
<proteinExistence type="inferred from homology"/>
<protein>
    <recommendedName>
        <fullName evidence="10">Fatty acyl-CoA reductase</fullName>
        <ecNumber evidence="10">1.2.1.84</ecNumber>
    </recommendedName>
</protein>
<accession>A0A9P0D5B7</accession>
<feature type="compositionally biased region" description="Basic and acidic residues" evidence="11">
    <location>
        <begin position="1"/>
        <end position="16"/>
    </location>
</feature>
<dbReference type="InterPro" id="IPR013120">
    <property type="entry name" value="FAR_NAD-bd"/>
</dbReference>
<dbReference type="InterPro" id="IPR036291">
    <property type="entry name" value="NAD(P)-bd_dom_sf"/>
</dbReference>
<evidence type="ECO:0000256" key="4">
    <source>
        <dbReference type="ARBA" id="ARBA00022692"/>
    </source>
</evidence>
<evidence type="ECO:0000256" key="2">
    <source>
        <dbReference type="ARBA" id="ARBA00005928"/>
    </source>
</evidence>
<evidence type="ECO:0000256" key="5">
    <source>
        <dbReference type="ARBA" id="ARBA00022857"/>
    </source>
</evidence>
<evidence type="ECO:0000259" key="12">
    <source>
        <dbReference type="Pfam" id="PF03015"/>
    </source>
</evidence>
<dbReference type="CDD" id="cd05236">
    <property type="entry name" value="FAR-N_SDR_e"/>
    <property type="match status" value="1"/>
</dbReference>
<evidence type="ECO:0000256" key="9">
    <source>
        <dbReference type="ARBA" id="ARBA00052530"/>
    </source>
</evidence>
<dbReference type="CDD" id="cd09071">
    <property type="entry name" value="FAR_C"/>
    <property type="match status" value="1"/>
</dbReference>
<dbReference type="Gene3D" id="3.40.50.720">
    <property type="entry name" value="NAD(P)-binding Rossmann-like Domain"/>
    <property type="match status" value="1"/>
</dbReference>
<evidence type="ECO:0000256" key="10">
    <source>
        <dbReference type="RuleBase" id="RU363097"/>
    </source>
</evidence>
<sequence>MEGVELEHEHVEREGADITASDMLVPEDDSDIKNFYHGSTVFITGATGFLGKLAMEKLLRTCDVSKIYILVRSKKGKSPQKRFEELFDEPSFEPLMRKYPSVLERVHTINGDTGLPNLGLSDEDLEIIKSEVDVVLHFAATVRFDEKLRIATNINVRAVRDLVRIGKQMKHLRALIHVSTAFSNCVRTTIEEKFYDPPITADKLIALVDCLDDNKLDDITTTILGEYPNTYAFTKCVAEDALKKEGKNLPVGLYRPSIVIATLKEPVAGWIDNIYGATGVLLGVAVGLLRVLQGRSSNHADMVPADYVINSVLAAAWDVATIKSINDNKEVQDKDSREEKFESEIPVYNFVSTPEKPLTWELFQDLSTKHCLQIPSEKCIWHSTFTMTENVYIHAILVFLLHTLPAYIVDFLAICIGRKPMLVKGYQKINKFANVLSYFCQRQWKFSNDNVQSLWRRLKKQDQELFEFSMKKLDWDLYFYTYTRGGRVYIMKDPLDTVPKGKLKYWKLLFAHYLLIAVLAAAFFKIIMVLYGFIF</sequence>
<dbReference type="SUPFAM" id="SSF51735">
    <property type="entry name" value="NAD(P)-binding Rossmann-fold domains"/>
    <property type="match status" value="1"/>
</dbReference>
<feature type="region of interest" description="Disordered" evidence="11">
    <location>
        <begin position="1"/>
        <end position="20"/>
    </location>
</feature>
<gene>
    <name evidence="14" type="ORF">PSYICH_LOCUS10673</name>
</gene>
<dbReference type="OrthoDB" id="429813at2759"/>
<dbReference type="FunFam" id="3.40.50.720:FF:000143">
    <property type="entry name" value="Fatty acyl-CoA reductase"/>
    <property type="match status" value="1"/>
</dbReference>
<evidence type="ECO:0000313" key="14">
    <source>
        <dbReference type="EMBL" id="CAH1110156.1"/>
    </source>
</evidence>
<evidence type="ECO:0000256" key="6">
    <source>
        <dbReference type="ARBA" id="ARBA00022989"/>
    </source>
</evidence>
<dbReference type="PANTHER" id="PTHR11011">
    <property type="entry name" value="MALE STERILITY PROTEIN 2-RELATED"/>
    <property type="match status" value="1"/>
</dbReference>
<dbReference type="EC" id="1.2.1.84" evidence="10"/>
<comment type="similarity">
    <text evidence="2 10">Belongs to the fatty acyl-CoA reductase family.</text>
</comment>
<evidence type="ECO:0000259" key="13">
    <source>
        <dbReference type="Pfam" id="PF07993"/>
    </source>
</evidence>
<dbReference type="Pfam" id="PF03015">
    <property type="entry name" value="Sterile"/>
    <property type="match status" value="1"/>
</dbReference>
<dbReference type="AlphaFoldDB" id="A0A9P0D5B7"/>